<evidence type="ECO:0000256" key="3">
    <source>
        <dbReference type="SAM" id="MobiDB-lite"/>
    </source>
</evidence>
<dbReference type="Proteomes" id="UP001416858">
    <property type="component" value="Unassembled WGS sequence"/>
</dbReference>
<dbReference type="InterPro" id="IPR029016">
    <property type="entry name" value="GAF-like_dom_sf"/>
</dbReference>
<protein>
    <recommendedName>
        <fullName evidence="7">HlyD family secretion protein</fullName>
    </recommendedName>
</protein>
<dbReference type="PANTHER" id="PTHR30097:SF4">
    <property type="entry name" value="SLR6042 PROTEIN"/>
    <property type="match status" value="1"/>
</dbReference>
<dbReference type="Gene3D" id="3.30.450.40">
    <property type="match status" value="1"/>
</dbReference>
<keyword evidence="4" id="KW-0812">Transmembrane</keyword>
<reference evidence="5 6" key="1">
    <citation type="submission" date="2024-02" db="EMBL/GenBank/DDBJ databases">
        <title>Rhodopirellula caenicola NBRC 110016.</title>
        <authorList>
            <person name="Ichikawa N."/>
            <person name="Katano-Makiyama Y."/>
            <person name="Hidaka K."/>
        </authorList>
    </citation>
    <scope>NUCLEOTIDE SEQUENCE [LARGE SCALE GENOMIC DNA]</scope>
    <source>
        <strain evidence="5 6">NBRC 110016</strain>
    </source>
</reference>
<dbReference type="Gene3D" id="1.10.287.470">
    <property type="entry name" value="Helix hairpin bin"/>
    <property type="match status" value="1"/>
</dbReference>
<dbReference type="Gene3D" id="2.40.50.100">
    <property type="match status" value="1"/>
</dbReference>
<feature type="coiled-coil region" evidence="2">
    <location>
        <begin position="540"/>
        <end position="567"/>
    </location>
</feature>
<evidence type="ECO:0000313" key="6">
    <source>
        <dbReference type="Proteomes" id="UP001416858"/>
    </source>
</evidence>
<evidence type="ECO:0000256" key="1">
    <source>
        <dbReference type="ARBA" id="ARBA00022448"/>
    </source>
</evidence>
<proteinExistence type="predicted"/>
<dbReference type="SUPFAM" id="SSF111369">
    <property type="entry name" value="HlyD-like secretion proteins"/>
    <property type="match status" value="1"/>
</dbReference>
<evidence type="ECO:0000313" key="5">
    <source>
        <dbReference type="EMBL" id="GAA5508904.1"/>
    </source>
</evidence>
<keyword evidence="4" id="KW-1133">Transmembrane helix</keyword>
<feature type="region of interest" description="Disordered" evidence="3">
    <location>
        <begin position="1"/>
        <end position="22"/>
    </location>
</feature>
<comment type="caution">
    <text evidence="5">The sequence shown here is derived from an EMBL/GenBank/DDBJ whole genome shotgun (WGS) entry which is preliminary data.</text>
</comment>
<dbReference type="PANTHER" id="PTHR30097">
    <property type="entry name" value="CATION EFFLUX SYSTEM PROTEIN CUSB"/>
    <property type="match status" value="1"/>
</dbReference>
<feature type="compositionally biased region" description="Polar residues" evidence="3">
    <location>
        <begin position="185"/>
        <end position="224"/>
    </location>
</feature>
<keyword evidence="6" id="KW-1185">Reference proteome</keyword>
<dbReference type="RefSeq" id="WP_345685645.1">
    <property type="nucleotide sequence ID" value="NZ_BAABRO010000011.1"/>
</dbReference>
<organism evidence="5 6">
    <name type="scientific">Novipirellula caenicola</name>
    <dbReference type="NCBI Taxonomy" id="1536901"/>
    <lineage>
        <taxon>Bacteria</taxon>
        <taxon>Pseudomonadati</taxon>
        <taxon>Planctomycetota</taxon>
        <taxon>Planctomycetia</taxon>
        <taxon>Pirellulales</taxon>
        <taxon>Pirellulaceae</taxon>
        <taxon>Novipirellula</taxon>
    </lineage>
</organism>
<sequence>MNAPSTRNPQRPSSTLGERLRDDDPRSLLTSIAKRCSDRNEFIRQLAQHLQSEFAVGIVAVVALDHDHPMMLVADEPLGSRIDRGSVRQNLEMATPTPTASDVALLESGKNRQTVCEETAAGPASEKNELSETVRGFRVELMSAPHRLAVLIVHRIGQRPTAAQQLETLRRLNAYVESVGPFDRTGNTWQRSNVNSEIQSPQGETSTRSASESFANTNTSPSITRMQLAGNETRAQRAALLHLHRSLSIPRTASAIANESRRLIGCDRVAVLTRRGKHFRVQAISGVAVVDKRSNATRSIERLVQRAVVLPGPAMLPGSETLPPQIQAPLDEYLDQCGTTSAALLPLRVVDEPSDGFSSDDPVDDPTSSRGEIVGVLLAEYFSGEGPETITASMQMVVGDSAVALRNAIEHDSIFALTLWKSIGRVKRTGKWVWGITAIAIAMMLGIASLFIQVDHYVIATGSLEPTQRRHVFASVDGVVKTLHVVDGQSVTAELPLLELENADLQRNSETIAGQIQTTLQRLASIKAVRLSGDAKQNPSDRMAVEQQQLETELANLRSQQAIIEAQQADLIVKSPIQGTVVGWQLEQRLARRPVSRGNLLLSVVDETGPWELKLQIPDRDAGAMLESFEQTSALPVTFVVATQPDRSYAAVLLSVATAARIDERQNAVIDATARVQRSNRQQSGTDVFDPQDVRIGADVTARVYCGHRTLLRSWFSDVFDFVNRNVWFYFR</sequence>
<feature type="compositionally biased region" description="Polar residues" evidence="3">
    <location>
        <begin position="1"/>
        <end position="16"/>
    </location>
</feature>
<feature type="region of interest" description="Disordered" evidence="3">
    <location>
        <begin position="183"/>
        <end position="224"/>
    </location>
</feature>
<evidence type="ECO:0000256" key="2">
    <source>
        <dbReference type="SAM" id="Coils"/>
    </source>
</evidence>
<keyword evidence="4" id="KW-0472">Membrane</keyword>
<accession>A0ABP9VUT3</accession>
<keyword evidence="2" id="KW-0175">Coiled coil</keyword>
<feature type="transmembrane region" description="Helical" evidence="4">
    <location>
        <begin position="432"/>
        <end position="452"/>
    </location>
</feature>
<evidence type="ECO:0008006" key="7">
    <source>
        <dbReference type="Google" id="ProtNLM"/>
    </source>
</evidence>
<evidence type="ECO:0000256" key="4">
    <source>
        <dbReference type="SAM" id="Phobius"/>
    </source>
</evidence>
<gene>
    <name evidence="5" type="ORF">Rcae01_04373</name>
</gene>
<keyword evidence="1" id="KW-0813">Transport</keyword>
<dbReference type="InterPro" id="IPR051909">
    <property type="entry name" value="MFP_Cation_Efflux"/>
</dbReference>
<name>A0ABP9VUT3_9BACT</name>
<dbReference type="EMBL" id="BAABRO010000011">
    <property type="protein sequence ID" value="GAA5508904.1"/>
    <property type="molecule type" value="Genomic_DNA"/>
</dbReference>